<evidence type="ECO:0000313" key="1">
    <source>
        <dbReference type="EMBL" id="SVA36292.1"/>
    </source>
</evidence>
<name>A0A381V7E9_9ZZZZ</name>
<dbReference type="Pfam" id="PF19649">
    <property type="entry name" value="DUF6152"/>
    <property type="match status" value="1"/>
</dbReference>
<accession>A0A381V7E9</accession>
<proteinExistence type="predicted"/>
<sequence>MRRLSVGSFPLAVGLLLFSIIVSAHHGSAAYDTSKNISMKGRVTDFQFINPHVLIYIEVQNQDGRVVEWSGELTSPNRLARSSRGATVKWHRESLKLGEMIELGGNPAVNGAPSLRLTKVIDANGVVLVGGGS</sequence>
<gene>
    <name evidence="1" type="ORF">METZ01_LOCUS89146</name>
</gene>
<reference evidence="1" key="1">
    <citation type="submission" date="2018-05" db="EMBL/GenBank/DDBJ databases">
        <authorList>
            <person name="Lanie J.A."/>
            <person name="Ng W.-L."/>
            <person name="Kazmierczak K.M."/>
            <person name="Andrzejewski T.M."/>
            <person name="Davidsen T.M."/>
            <person name="Wayne K.J."/>
            <person name="Tettelin H."/>
            <person name="Glass J.I."/>
            <person name="Rusch D."/>
            <person name="Podicherti R."/>
            <person name="Tsui H.-C.T."/>
            <person name="Winkler M.E."/>
        </authorList>
    </citation>
    <scope>NUCLEOTIDE SEQUENCE</scope>
</reference>
<dbReference type="AlphaFoldDB" id="A0A381V7E9"/>
<dbReference type="EMBL" id="UINC01008056">
    <property type="protein sequence ID" value="SVA36292.1"/>
    <property type="molecule type" value="Genomic_DNA"/>
</dbReference>
<dbReference type="InterPro" id="IPR046150">
    <property type="entry name" value="DUF6152"/>
</dbReference>
<organism evidence="1">
    <name type="scientific">marine metagenome</name>
    <dbReference type="NCBI Taxonomy" id="408172"/>
    <lineage>
        <taxon>unclassified sequences</taxon>
        <taxon>metagenomes</taxon>
        <taxon>ecological metagenomes</taxon>
    </lineage>
</organism>
<protein>
    <submittedName>
        <fullName evidence="1">Uncharacterized protein</fullName>
    </submittedName>
</protein>